<feature type="domain" description="DUF2147" evidence="2">
    <location>
        <begin position="35"/>
        <end position="139"/>
    </location>
</feature>
<evidence type="ECO:0000256" key="1">
    <source>
        <dbReference type="SAM" id="SignalP"/>
    </source>
</evidence>
<protein>
    <submittedName>
        <fullName evidence="3">DUF2147 domain-containing protein</fullName>
    </submittedName>
</protein>
<evidence type="ECO:0000313" key="4">
    <source>
        <dbReference type="Proteomes" id="UP000677812"/>
    </source>
</evidence>
<organism evidence="3 4">
    <name type="scientific">Neokomagataea anthophila</name>
    <dbReference type="NCBI Taxonomy" id="2826925"/>
    <lineage>
        <taxon>Bacteria</taxon>
        <taxon>Pseudomonadati</taxon>
        <taxon>Pseudomonadota</taxon>
        <taxon>Alphaproteobacteria</taxon>
        <taxon>Acetobacterales</taxon>
        <taxon>Acetobacteraceae</taxon>
        <taxon>Neokomagataea</taxon>
    </lineage>
</organism>
<dbReference type="InterPro" id="IPR019223">
    <property type="entry name" value="DUF2147"/>
</dbReference>
<dbReference type="PANTHER" id="PTHR36919:SF2">
    <property type="entry name" value="BLL6627 PROTEIN"/>
    <property type="match status" value="1"/>
</dbReference>
<comment type="caution">
    <text evidence="3">The sequence shown here is derived from an EMBL/GenBank/DDBJ whole genome shotgun (WGS) entry which is preliminary data.</text>
</comment>
<proteinExistence type="predicted"/>
<name>A0ABS5E6N8_9PROT</name>
<keyword evidence="1" id="KW-0732">Signal</keyword>
<accession>A0ABS5E6N8</accession>
<dbReference type="Gene3D" id="2.40.128.520">
    <property type="match status" value="1"/>
</dbReference>
<evidence type="ECO:0000259" key="2">
    <source>
        <dbReference type="Pfam" id="PF09917"/>
    </source>
</evidence>
<reference evidence="3 4" key="1">
    <citation type="submission" date="2021-04" db="EMBL/GenBank/DDBJ databases">
        <title>The complete genome sequence of Neokomagataea sp. TBRC 2177.</title>
        <authorList>
            <person name="Charoenyingcharoen P."/>
            <person name="Yukphan P."/>
        </authorList>
    </citation>
    <scope>NUCLEOTIDE SEQUENCE [LARGE SCALE GENOMIC DNA]</scope>
    <source>
        <strain evidence="3 4">TBRC 2177</strain>
    </source>
</reference>
<dbReference type="Proteomes" id="UP000677812">
    <property type="component" value="Unassembled WGS sequence"/>
</dbReference>
<sequence length="156" mass="17130">MRAFRGVLAGALALLSVEGGAYAASPAPTPVGVEGLWLSQDKDGIFEIKPCSGGLCGWLIGLDYTDHVPRDVTGRSECHLMMMTDFVPLDEQKWQGHILDPRTGHTYQARIWNEGTQVLKLRGFVLGVPLLGETQTWTRYEGPAVDTECHMAKMSQ</sequence>
<evidence type="ECO:0000313" key="3">
    <source>
        <dbReference type="EMBL" id="MBR0559573.1"/>
    </source>
</evidence>
<gene>
    <name evidence="3" type="ORF">KB213_05825</name>
</gene>
<keyword evidence="4" id="KW-1185">Reference proteome</keyword>
<dbReference type="EMBL" id="JAGRQH010000003">
    <property type="protein sequence ID" value="MBR0559573.1"/>
    <property type="molecule type" value="Genomic_DNA"/>
</dbReference>
<dbReference type="Pfam" id="PF09917">
    <property type="entry name" value="DUF2147"/>
    <property type="match status" value="1"/>
</dbReference>
<dbReference type="PANTHER" id="PTHR36919">
    <property type="entry name" value="BLR1215 PROTEIN"/>
    <property type="match status" value="1"/>
</dbReference>
<feature type="chain" id="PRO_5047015842" evidence="1">
    <location>
        <begin position="24"/>
        <end position="156"/>
    </location>
</feature>
<feature type="signal peptide" evidence="1">
    <location>
        <begin position="1"/>
        <end position="23"/>
    </location>
</feature>